<dbReference type="GO" id="GO:0004674">
    <property type="term" value="F:protein serine/threonine kinase activity"/>
    <property type="evidence" value="ECO:0007669"/>
    <property type="project" value="UniProtKB-KW"/>
</dbReference>
<dbReference type="PROSITE" id="PS50011">
    <property type="entry name" value="PROTEIN_KINASE_DOM"/>
    <property type="match status" value="1"/>
</dbReference>
<dbReference type="EMBL" id="HBFQ01021595">
    <property type="protein sequence ID" value="CAD8840737.1"/>
    <property type="molecule type" value="Transcribed_RNA"/>
</dbReference>
<dbReference type="Pfam" id="PF00069">
    <property type="entry name" value="Pkinase"/>
    <property type="match status" value="1"/>
</dbReference>
<gene>
    <name evidence="6" type="ORF">NSCI0253_LOCUS15085</name>
</gene>
<evidence type="ECO:0000313" key="6">
    <source>
        <dbReference type="EMBL" id="CAD8840737.1"/>
    </source>
</evidence>
<dbReference type="InterPro" id="IPR008271">
    <property type="entry name" value="Ser/Thr_kinase_AS"/>
</dbReference>
<evidence type="ECO:0000256" key="2">
    <source>
        <dbReference type="ARBA" id="ARBA00022840"/>
    </source>
</evidence>
<dbReference type="PANTHER" id="PTHR24348">
    <property type="entry name" value="SERINE/THREONINE-PROTEIN KINASE UNC-51-RELATED"/>
    <property type="match status" value="1"/>
</dbReference>
<dbReference type="CDD" id="cd14014">
    <property type="entry name" value="STKc_PknB_like"/>
    <property type="match status" value="1"/>
</dbReference>
<proteinExistence type="inferred from homology"/>
<dbReference type="InterPro" id="IPR045269">
    <property type="entry name" value="Atg1-like"/>
</dbReference>
<dbReference type="Gene3D" id="1.10.510.10">
    <property type="entry name" value="Transferase(Phosphotransferase) domain 1"/>
    <property type="match status" value="1"/>
</dbReference>
<feature type="binding site" evidence="3">
    <location>
        <position position="91"/>
    </location>
    <ligand>
        <name>ATP</name>
        <dbReference type="ChEBI" id="CHEBI:30616"/>
    </ligand>
</feature>
<comment type="similarity">
    <text evidence="4">Belongs to the protein kinase superfamily.</text>
</comment>
<dbReference type="GO" id="GO:0010506">
    <property type="term" value="P:regulation of autophagy"/>
    <property type="evidence" value="ECO:0007669"/>
    <property type="project" value="InterPro"/>
</dbReference>
<dbReference type="SMART" id="SM00220">
    <property type="entry name" value="S_TKc"/>
    <property type="match status" value="1"/>
</dbReference>
<keyword evidence="4" id="KW-0418">Kinase</keyword>
<evidence type="ECO:0000256" key="3">
    <source>
        <dbReference type="PROSITE-ProRule" id="PRU10141"/>
    </source>
</evidence>
<dbReference type="InterPro" id="IPR000719">
    <property type="entry name" value="Prot_kinase_dom"/>
</dbReference>
<evidence type="ECO:0000256" key="1">
    <source>
        <dbReference type="ARBA" id="ARBA00022741"/>
    </source>
</evidence>
<dbReference type="PROSITE" id="PS00107">
    <property type="entry name" value="PROTEIN_KINASE_ATP"/>
    <property type="match status" value="1"/>
</dbReference>
<dbReference type="GO" id="GO:0005524">
    <property type="term" value="F:ATP binding"/>
    <property type="evidence" value="ECO:0007669"/>
    <property type="project" value="UniProtKB-UniRule"/>
</dbReference>
<dbReference type="InterPro" id="IPR011009">
    <property type="entry name" value="Kinase-like_dom_sf"/>
</dbReference>
<keyword evidence="2 3" id="KW-0067">ATP-binding</keyword>
<dbReference type="SUPFAM" id="SSF56112">
    <property type="entry name" value="Protein kinase-like (PK-like)"/>
    <property type="match status" value="1"/>
</dbReference>
<sequence>MIVCMPAVGMSDNADGEELGILTPSSSLLGRRRPGRMTSLCVNVDYFKLNESNGDFDLEAFYEIGESLGQGTTGVVQRGRRLSDGLVVAVKFMRSDDPELVDVSRKEYELLKSIQHPHIIKALDFHGIRNGTALILEYFESKTLAQVMRGVRGKLLPAGTVRKLFLQLVQAVNHLHEQNIMYRDLKPDNILVSLDCKELKLVDFNTSRRTLEGEALTMTGDLRYMPPEVRRMEAYPSERSDIWSLGVCLYFMLSGRLPIECLGVLSEPVVASSQEPWSRCPQCCIEMLNGVLKLDPDARPTAAALLGSEWLQSS</sequence>
<dbReference type="PANTHER" id="PTHR24348:SF68">
    <property type="entry name" value="SERINE_THREONINE-PROTEIN KINASE ATG1C"/>
    <property type="match status" value="1"/>
</dbReference>
<evidence type="ECO:0000256" key="4">
    <source>
        <dbReference type="RuleBase" id="RU000304"/>
    </source>
</evidence>
<keyword evidence="4" id="KW-0723">Serine/threonine-protein kinase</keyword>
<evidence type="ECO:0000259" key="5">
    <source>
        <dbReference type="PROSITE" id="PS50011"/>
    </source>
</evidence>
<dbReference type="GO" id="GO:0005737">
    <property type="term" value="C:cytoplasm"/>
    <property type="evidence" value="ECO:0007669"/>
    <property type="project" value="TreeGrafter"/>
</dbReference>
<organism evidence="6">
    <name type="scientific">Noctiluca scintillans</name>
    <name type="common">Sea sparkle</name>
    <name type="synonym">Red tide dinoflagellate</name>
    <dbReference type="NCBI Taxonomy" id="2966"/>
    <lineage>
        <taxon>Eukaryota</taxon>
        <taxon>Sar</taxon>
        <taxon>Alveolata</taxon>
        <taxon>Dinophyceae</taxon>
        <taxon>Noctilucales</taxon>
        <taxon>Noctilucaceae</taxon>
        <taxon>Noctiluca</taxon>
    </lineage>
</organism>
<feature type="domain" description="Protein kinase" evidence="5">
    <location>
        <begin position="62"/>
        <end position="311"/>
    </location>
</feature>
<name>A0A7S1A2Y8_NOCSC</name>
<dbReference type="AlphaFoldDB" id="A0A7S1A2Y8"/>
<reference evidence="6" key="1">
    <citation type="submission" date="2021-01" db="EMBL/GenBank/DDBJ databases">
        <authorList>
            <person name="Corre E."/>
            <person name="Pelletier E."/>
            <person name="Niang G."/>
            <person name="Scheremetjew M."/>
            <person name="Finn R."/>
            <person name="Kale V."/>
            <person name="Holt S."/>
            <person name="Cochrane G."/>
            <person name="Meng A."/>
            <person name="Brown T."/>
            <person name="Cohen L."/>
        </authorList>
    </citation>
    <scope>NUCLEOTIDE SEQUENCE</scope>
</reference>
<keyword evidence="4" id="KW-0808">Transferase</keyword>
<protein>
    <recommendedName>
        <fullName evidence="5">Protein kinase domain-containing protein</fullName>
    </recommendedName>
</protein>
<accession>A0A7S1A2Y8</accession>
<dbReference type="InterPro" id="IPR017441">
    <property type="entry name" value="Protein_kinase_ATP_BS"/>
</dbReference>
<keyword evidence="1 3" id="KW-0547">Nucleotide-binding</keyword>
<dbReference type="PROSITE" id="PS00108">
    <property type="entry name" value="PROTEIN_KINASE_ST"/>
    <property type="match status" value="1"/>
</dbReference>